<proteinExistence type="predicted"/>
<organism evidence="1 2">
    <name type="scientific">Mycobacterium tuberculosis</name>
    <dbReference type="NCBI Taxonomy" id="1773"/>
    <lineage>
        <taxon>Bacteria</taxon>
        <taxon>Bacillati</taxon>
        <taxon>Actinomycetota</taxon>
        <taxon>Actinomycetes</taxon>
        <taxon>Mycobacteriales</taxon>
        <taxon>Mycobacteriaceae</taxon>
        <taxon>Mycobacterium</taxon>
        <taxon>Mycobacterium tuberculosis complex</taxon>
    </lineage>
</organism>
<feature type="non-terminal residue" evidence="1">
    <location>
        <position position="1"/>
    </location>
</feature>
<dbReference type="Proteomes" id="UP000671119">
    <property type="component" value="Unassembled WGS sequence"/>
</dbReference>
<evidence type="ECO:0000313" key="1">
    <source>
        <dbReference type="EMBL" id="MBP0685758.1"/>
    </source>
</evidence>
<name>A0ABD4Q558_MYCTX</name>
<gene>
    <name evidence="1" type="ORF">J8J21_22185</name>
</gene>
<dbReference type="EMBL" id="JAGIZI010000521">
    <property type="protein sequence ID" value="MBP0685758.1"/>
    <property type="molecule type" value="Genomic_DNA"/>
</dbReference>
<evidence type="ECO:0000313" key="2">
    <source>
        <dbReference type="Proteomes" id="UP000671119"/>
    </source>
</evidence>
<feature type="non-terminal residue" evidence="1">
    <location>
        <position position="81"/>
    </location>
</feature>
<comment type="caution">
    <text evidence="1">The sequence shown here is derived from an EMBL/GenBank/DDBJ whole genome shotgun (WGS) entry which is preliminary data.</text>
</comment>
<protein>
    <submittedName>
        <fullName evidence="1">Uncharacterized protein</fullName>
    </submittedName>
</protein>
<dbReference type="AlphaFoldDB" id="A0ABD4Q558"/>
<sequence length="81" mass="9199">WDLTGTPSATFSPDLQQQLMNGIAEVDTGSTDSSWMQTEVKQNHFQADFTKLFETGWLDSFQFGAKYSDGKVHRNTGNTYW</sequence>
<reference evidence="1 2" key="1">
    <citation type="submission" date="2021-03" db="EMBL/GenBank/DDBJ databases">
        <title>Whole Genome Sequencing of Mycobacterium tuberculosis clinical isolates from Arunachal Pradesh, India.</title>
        <authorList>
            <person name="Singh S."/>
            <person name="Mudliar S.R."/>
            <person name="Kulsum U."/>
            <person name="Rufai S.B."/>
            <person name="Singh P.K."/>
            <person name="Umpo M."/>
            <person name="Nyori M."/>
        </authorList>
    </citation>
    <scope>NUCLEOTIDE SEQUENCE [LARGE SCALE GENOMIC DNA]</scope>
    <source>
        <strain evidence="1 2">OMICS/BPL/0142/20/SP</strain>
    </source>
</reference>
<accession>A0ABD4Q558</accession>